<evidence type="ECO:0000256" key="4">
    <source>
        <dbReference type="ARBA" id="ARBA00022692"/>
    </source>
</evidence>
<evidence type="ECO:0000313" key="9">
    <source>
        <dbReference type="Proteomes" id="UP001499987"/>
    </source>
</evidence>
<evidence type="ECO:0000313" key="8">
    <source>
        <dbReference type="EMBL" id="GAA1112912.1"/>
    </source>
</evidence>
<protein>
    <recommendedName>
        <fullName evidence="7">UPF0056 membrane protein</fullName>
    </recommendedName>
</protein>
<accession>A0ABP4EK36</accession>
<feature type="transmembrane region" description="Helical" evidence="7">
    <location>
        <begin position="41"/>
        <end position="60"/>
    </location>
</feature>
<sequence length="211" mass="22930">MRDLTTVTAFVTFFAVIGPQKVLIAFARLSRTRTIGQMRRLTMVSSLLAAAVGILMAYTAEVLTSFFHVSDQSLQLAGGVIFFIYAVALVMGIHLGEGEEEDEDSLHPMFEGVRELLLPYIVSPLAVTAELLGSLDENTWGWRTTVAGMYVLVIVIDCVCVLLLAPLLQRTHGTVLEVLSRLLGLLLAAVGVEVFLSGLESLGVHLSNPHY</sequence>
<feature type="transmembrane region" description="Helical" evidence="7">
    <location>
        <begin position="6"/>
        <end position="29"/>
    </location>
</feature>
<keyword evidence="5 7" id="KW-1133">Transmembrane helix</keyword>
<evidence type="ECO:0000256" key="1">
    <source>
        <dbReference type="ARBA" id="ARBA00004651"/>
    </source>
</evidence>
<evidence type="ECO:0000256" key="2">
    <source>
        <dbReference type="ARBA" id="ARBA00009784"/>
    </source>
</evidence>
<name>A0ABP4EK36_9ACTN</name>
<dbReference type="EMBL" id="BAAALD010000087">
    <property type="protein sequence ID" value="GAA1112912.1"/>
    <property type="molecule type" value="Genomic_DNA"/>
</dbReference>
<dbReference type="Proteomes" id="UP001499987">
    <property type="component" value="Unassembled WGS sequence"/>
</dbReference>
<dbReference type="RefSeq" id="WP_344627041.1">
    <property type="nucleotide sequence ID" value="NZ_BAAALD010000087.1"/>
</dbReference>
<evidence type="ECO:0000256" key="7">
    <source>
        <dbReference type="RuleBase" id="RU362048"/>
    </source>
</evidence>
<evidence type="ECO:0000256" key="6">
    <source>
        <dbReference type="ARBA" id="ARBA00023136"/>
    </source>
</evidence>
<dbReference type="Pfam" id="PF01914">
    <property type="entry name" value="MarC"/>
    <property type="match status" value="1"/>
</dbReference>
<comment type="caution">
    <text evidence="8">The sequence shown here is derived from an EMBL/GenBank/DDBJ whole genome shotgun (WGS) entry which is preliminary data.</text>
</comment>
<feature type="transmembrane region" description="Helical" evidence="7">
    <location>
        <begin position="147"/>
        <end position="167"/>
    </location>
</feature>
<keyword evidence="6 7" id="KW-0472">Membrane</keyword>
<organism evidence="8 9">
    <name type="scientific">Kitasatospora arboriphila</name>
    <dbReference type="NCBI Taxonomy" id="258052"/>
    <lineage>
        <taxon>Bacteria</taxon>
        <taxon>Bacillati</taxon>
        <taxon>Actinomycetota</taxon>
        <taxon>Actinomycetes</taxon>
        <taxon>Kitasatosporales</taxon>
        <taxon>Streptomycetaceae</taxon>
        <taxon>Kitasatospora</taxon>
    </lineage>
</organism>
<proteinExistence type="inferred from homology"/>
<feature type="transmembrane region" description="Helical" evidence="7">
    <location>
        <begin position="179"/>
        <end position="199"/>
    </location>
</feature>
<keyword evidence="4 7" id="KW-0812">Transmembrane</keyword>
<gene>
    <name evidence="8" type="ORF">GCM10009663_62280</name>
</gene>
<reference evidence="9" key="1">
    <citation type="journal article" date="2019" name="Int. J. Syst. Evol. Microbiol.">
        <title>The Global Catalogue of Microorganisms (GCM) 10K type strain sequencing project: providing services to taxonomists for standard genome sequencing and annotation.</title>
        <authorList>
            <consortium name="The Broad Institute Genomics Platform"/>
            <consortium name="The Broad Institute Genome Sequencing Center for Infectious Disease"/>
            <person name="Wu L."/>
            <person name="Ma J."/>
        </authorList>
    </citation>
    <scope>NUCLEOTIDE SEQUENCE [LARGE SCALE GENOMIC DNA]</scope>
    <source>
        <strain evidence="9">JCM 13002</strain>
    </source>
</reference>
<keyword evidence="3" id="KW-1003">Cell membrane</keyword>
<evidence type="ECO:0000256" key="5">
    <source>
        <dbReference type="ARBA" id="ARBA00022989"/>
    </source>
</evidence>
<feature type="transmembrane region" description="Helical" evidence="7">
    <location>
        <begin position="116"/>
        <end position="135"/>
    </location>
</feature>
<dbReference type="PANTHER" id="PTHR33508:SF1">
    <property type="entry name" value="UPF0056 MEMBRANE PROTEIN YHCE"/>
    <property type="match status" value="1"/>
</dbReference>
<keyword evidence="9" id="KW-1185">Reference proteome</keyword>
<dbReference type="InterPro" id="IPR002771">
    <property type="entry name" value="Multi_antbiot-R_MarC"/>
</dbReference>
<comment type="similarity">
    <text evidence="2 7">Belongs to the UPF0056 (MarC) family.</text>
</comment>
<evidence type="ECO:0000256" key="3">
    <source>
        <dbReference type="ARBA" id="ARBA00022475"/>
    </source>
</evidence>
<dbReference type="PANTHER" id="PTHR33508">
    <property type="entry name" value="UPF0056 MEMBRANE PROTEIN YHCE"/>
    <property type="match status" value="1"/>
</dbReference>
<comment type="subcellular location">
    <subcellularLocation>
        <location evidence="1 7">Cell membrane</location>
        <topology evidence="1 7">Multi-pass membrane protein</topology>
    </subcellularLocation>
</comment>
<feature type="transmembrane region" description="Helical" evidence="7">
    <location>
        <begin position="72"/>
        <end position="95"/>
    </location>
</feature>